<reference evidence="3" key="1">
    <citation type="submission" date="2015-10" db="EMBL/GenBank/DDBJ databases">
        <authorList>
            <person name="Devillers H."/>
        </authorList>
    </citation>
    <scope>NUCLEOTIDE SEQUENCE [LARGE SCALE GENOMIC DNA]</scope>
</reference>
<name>A0A0P1KNP2_9SACH</name>
<organism evidence="2 3">
    <name type="scientific">Lachancea quebecensis</name>
    <dbReference type="NCBI Taxonomy" id="1654605"/>
    <lineage>
        <taxon>Eukaryota</taxon>
        <taxon>Fungi</taxon>
        <taxon>Dikarya</taxon>
        <taxon>Ascomycota</taxon>
        <taxon>Saccharomycotina</taxon>
        <taxon>Saccharomycetes</taxon>
        <taxon>Saccharomycetales</taxon>
        <taxon>Saccharomycetaceae</taxon>
        <taxon>Lachancea</taxon>
    </lineage>
</organism>
<accession>A0A0P1KNP2</accession>
<feature type="compositionally biased region" description="Polar residues" evidence="1">
    <location>
        <begin position="1"/>
        <end position="12"/>
    </location>
</feature>
<gene>
    <name evidence="2" type="ORF">LAQU0_S01e00738g</name>
</gene>
<keyword evidence="3" id="KW-1185">Reference proteome</keyword>
<proteinExistence type="predicted"/>
<evidence type="ECO:0000256" key="1">
    <source>
        <dbReference type="SAM" id="MobiDB-lite"/>
    </source>
</evidence>
<dbReference type="Proteomes" id="UP000236544">
    <property type="component" value="Unassembled WGS sequence"/>
</dbReference>
<evidence type="ECO:0000313" key="2">
    <source>
        <dbReference type="EMBL" id="CUS20177.1"/>
    </source>
</evidence>
<protein>
    <submittedName>
        <fullName evidence="2">LAQU0S01e00738g1_1</fullName>
    </submittedName>
</protein>
<dbReference type="OrthoDB" id="4067025at2759"/>
<dbReference type="AlphaFoldDB" id="A0A0P1KNP2"/>
<evidence type="ECO:0000313" key="3">
    <source>
        <dbReference type="Proteomes" id="UP000236544"/>
    </source>
</evidence>
<feature type="region of interest" description="Disordered" evidence="1">
    <location>
        <begin position="1"/>
        <end position="20"/>
    </location>
</feature>
<sequence length="175" mass="20027">MPSPPSGISSRSHGNDRSDFCSHDMNNLKQLAANWQNNGQHMKTIRAEMLKQDVLSRVDKITGLMNSDCKKANGTSEHEPVERLNWDEVYEVSANVMDLYTKDVDECLSELEKFYRKQYLWQEAAFTIDSHRGAARIGAAETWVIEKELHLESKRQELSSSAQIIKKTLEGLSRR</sequence>
<dbReference type="EMBL" id="LN890560">
    <property type="protein sequence ID" value="CUS20177.1"/>
    <property type="molecule type" value="Genomic_DNA"/>
</dbReference>